<reference evidence="3" key="1">
    <citation type="submission" date="2023-07" db="EMBL/GenBank/DDBJ databases">
        <title>Genome sequencing of Purple Non-Sulfur Bacteria from various extreme environments.</title>
        <authorList>
            <person name="Mayer M."/>
        </authorList>
    </citation>
    <scope>NUCLEOTIDE SEQUENCE [LARGE SCALE GENOMIC DNA]</scope>
    <source>
        <strain evidence="3">DSM 17935</strain>
    </source>
</reference>
<evidence type="ECO:0000313" key="3">
    <source>
        <dbReference type="Proteomes" id="UP001209755"/>
    </source>
</evidence>
<accession>A0ABT3H8Q8</accession>
<feature type="compositionally biased region" description="Basic residues" evidence="1">
    <location>
        <begin position="91"/>
        <end position="100"/>
    </location>
</feature>
<evidence type="ECO:0000256" key="1">
    <source>
        <dbReference type="SAM" id="MobiDB-lite"/>
    </source>
</evidence>
<feature type="region of interest" description="Disordered" evidence="1">
    <location>
        <begin position="71"/>
        <end position="100"/>
    </location>
</feature>
<dbReference type="Proteomes" id="UP001209755">
    <property type="component" value="Unassembled WGS sequence"/>
</dbReference>
<evidence type="ECO:0000313" key="2">
    <source>
        <dbReference type="EMBL" id="MCW2306780.1"/>
    </source>
</evidence>
<name>A0ABT3H8Q8_9HYPH</name>
<sequence length="100" mass="10881">MAEKMPSQGQIGLIVELRAKPAAASGDAALDVAVYIPAPLACQHAVSEKIHEPSKRPFSAISDLLKAFQPPHCRQKKQRGSKCRFAGPQGRWRKPRRGGP</sequence>
<feature type="compositionally biased region" description="Basic residues" evidence="1">
    <location>
        <begin position="73"/>
        <end position="82"/>
    </location>
</feature>
<protein>
    <submittedName>
        <fullName evidence="2">Primosomal protein N</fullName>
    </submittedName>
</protein>
<dbReference type="EMBL" id="JAOQNS010000003">
    <property type="protein sequence ID" value="MCW2306780.1"/>
    <property type="molecule type" value="Genomic_DNA"/>
</dbReference>
<keyword evidence="3" id="KW-1185">Reference proteome</keyword>
<organism evidence="2 3">
    <name type="scientific">Rhodobium gokarnense</name>
    <dbReference type="NCBI Taxonomy" id="364296"/>
    <lineage>
        <taxon>Bacteria</taxon>
        <taxon>Pseudomonadati</taxon>
        <taxon>Pseudomonadota</taxon>
        <taxon>Alphaproteobacteria</taxon>
        <taxon>Hyphomicrobiales</taxon>
        <taxon>Rhodobiaceae</taxon>
        <taxon>Rhodobium</taxon>
    </lineage>
</organism>
<dbReference type="RefSeq" id="WP_264600448.1">
    <property type="nucleotide sequence ID" value="NZ_JAOQNS010000003.1"/>
</dbReference>
<gene>
    <name evidence="2" type="ORF">M2319_001102</name>
</gene>
<comment type="caution">
    <text evidence="2">The sequence shown here is derived from an EMBL/GenBank/DDBJ whole genome shotgun (WGS) entry which is preliminary data.</text>
</comment>
<proteinExistence type="predicted"/>